<gene>
    <name evidence="7" type="ORF">JG30_15960</name>
</gene>
<proteinExistence type="inferred from homology"/>
<dbReference type="Gene3D" id="3.40.50.720">
    <property type="entry name" value="NAD(P)-binding Rossmann-like Domain"/>
    <property type="match status" value="1"/>
</dbReference>
<dbReference type="PANTHER" id="PTHR43401">
    <property type="entry name" value="L-THREONINE 3-DEHYDROGENASE"/>
    <property type="match status" value="1"/>
</dbReference>
<comment type="similarity">
    <text evidence="4">Belongs to the zinc-containing alcohol dehydrogenase family.</text>
</comment>
<evidence type="ECO:0000259" key="6">
    <source>
        <dbReference type="Pfam" id="PF08240"/>
    </source>
</evidence>
<dbReference type="Pfam" id="PF08240">
    <property type="entry name" value="ADH_N"/>
    <property type="match status" value="1"/>
</dbReference>
<evidence type="ECO:0000256" key="3">
    <source>
        <dbReference type="ARBA" id="ARBA00023002"/>
    </source>
</evidence>
<comment type="caution">
    <text evidence="7">The sequence shown here is derived from an EMBL/GenBank/DDBJ whole genome shotgun (WGS) entry which is preliminary data.</text>
</comment>
<dbReference type="EMBL" id="JXJQ01000011">
    <property type="protein sequence ID" value="KJY60469.1"/>
    <property type="molecule type" value="Genomic_DNA"/>
</dbReference>
<dbReference type="PROSITE" id="PS00059">
    <property type="entry name" value="ADH_ZINC"/>
    <property type="match status" value="1"/>
</dbReference>
<dbReference type="InterPro" id="IPR013154">
    <property type="entry name" value="ADH-like_N"/>
</dbReference>
<dbReference type="GO" id="GO:0008270">
    <property type="term" value="F:zinc ion binding"/>
    <property type="evidence" value="ECO:0007669"/>
    <property type="project" value="InterPro"/>
</dbReference>
<accession>A0A0F4LQA6</accession>
<dbReference type="Pfam" id="PF00107">
    <property type="entry name" value="ADH_zinc_N"/>
    <property type="match status" value="1"/>
</dbReference>
<keyword evidence="1 4" id="KW-0479">Metal-binding</keyword>
<comment type="cofactor">
    <cofactor evidence="4">
        <name>Zn(2+)</name>
        <dbReference type="ChEBI" id="CHEBI:29105"/>
    </cofactor>
</comment>
<evidence type="ECO:0000313" key="8">
    <source>
        <dbReference type="Proteomes" id="UP000033558"/>
    </source>
</evidence>
<dbReference type="InterPro" id="IPR011032">
    <property type="entry name" value="GroES-like_sf"/>
</dbReference>
<dbReference type="InterPro" id="IPR002328">
    <property type="entry name" value="ADH_Zn_CS"/>
</dbReference>
<dbReference type="PATRIC" id="fig|1218492.5.peg.1653"/>
<name>A0A0F4LQA6_9LACO</name>
<evidence type="ECO:0000259" key="5">
    <source>
        <dbReference type="Pfam" id="PF00107"/>
    </source>
</evidence>
<feature type="domain" description="Alcohol dehydrogenase-like N-terminal" evidence="6">
    <location>
        <begin position="27"/>
        <end position="142"/>
    </location>
</feature>
<dbReference type="Proteomes" id="UP000033558">
    <property type="component" value="Unassembled WGS sequence"/>
</dbReference>
<dbReference type="SUPFAM" id="SSF51735">
    <property type="entry name" value="NAD(P)-binding Rossmann-fold domains"/>
    <property type="match status" value="1"/>
</dbReference>
<evidence type="ECO:0000256" key="4">
    <source>
        <dbReference type="RuleBase" id="RU361277"/>
    </source>
</evidence>
<keyword evidence="8" id="KW-1185">Reference proteome</keyword>
<dbReference type="AlphaFoldDB" id="A0A0F4LQA6"/>
<dbReference type="STRING" id="1218492.JG30_15960"/>
<dbReference type="Gene3D" id="3.90.180.10">
    <property type="entry name" value="Medium-chain alcohol dehydrogenases, catalytic domain"/>
    <property type="match status" value="1"/>
</dbReference>
<dbReference type="PANTHER" id="PTHR43401:SF2">
    <property type="entry name" value="L-THREONINE 3-DEHYDROGENASE"/>
    <property type="match status" value="1"/>
</dbReference>
<evidence type="ECO:0000313" key="7">
    <source>
        <dbReference type="EMBL" id="KJY60469.1"/>
    </source>
</evidence>
<feature type="domain" description="Alcohol dehydrogenase-like C-terminal" evidence="5">
    <location>
        <begin position="183"/>
        <end position="310"/>
    </location>
</feature>
<dbReference type="InterPro" id="IPR013149">
    <property type="entry name" value="ADH-like_C"/>
</dbReference>
<organism evidence="7 8">
    <name type="scientific">Bombilactobacillus mellifer</name>
    <dbReference type="NCBI Taxonomy" id="1218492"/>
    <lineage>
        <taxon>Bacteria</taxon>
        <taxon>Bacillati</taxon>
        <taxon>Bacillota</taxon>
        <taxon>Bacilli</taxon>
        <taxon>Lactobacillales</taxon>
        <taxon>Lactobacillaceae</taxon>
        <taxon>Bombilactobacillus</taxon>
    </lineage>
</organism>
<dbReference type="GO" id="GO:0016491">
    <property type="term" value="F:oxidoreductase activity"/>
    <property type="evidence" value="ECO:0007669"/>
    <property type="project" value="UniProtKB-KW"/>
</dbReference>
<sequence length="350" mass="38237">MTKMQAAIFNDIEKLDIETLDVPQIRPNEVLVELKACAFCTWEQRVFTGVNTVQFPFIGGHEESGVIRALGADIDPKLWHVGERVVVGLMTSCGDCHNCRIGQEGSCTDFSYEKPVGGLSVRGMGGFAEYLAVPITKLFPMADNLSYEEAALTEPLSCVVHSIDTADVQLGDTVVVIGAGIMGAFHAILARQRGARVIIDEPSVQRQQFMANLGFQEFINPKQEAAVPAVMRLTGDQGADIVFNTVGNSNLVADSIAMAAIRGKVMLYSSFHPDNPVQFSPNTLHRRMTQIMGSANSDGQDFFKALNLLNTGVIDVKPFIAGYTTFADIEAGMRRALDPETYRIILRMNQ</sequence>
<dbReference type="OrthoDB" id="9806940at2"/>
<keyword evidence="3" id="KW-0560">Oxidoreductase</keyword>
<dbReference type="InterPro" id="IPR036291">
    <property type="entry name" value="NAD(P)-bd_dom_sf"/>
</dbReference>
<dbReference type="RefSeq" id="WP_046317830.1">
    <property type="nucleotide sequence ID" value="NZ_JBHSZT010000003.1"/>
</dbReference>
<protein>
    <submittedName>
        <fullName evidence="7">Alcohol dehydrogenase</fullName>
    </submittedName>
</protein>
<dbReference type="InterPro" id="IPR050129">
    <property type="entry name" value="Zn_alcohol_dh"/>
</dbReference>
<keyword evidence="2 4" id="KW-0862">Zinc</keyword>
<dbReference type="HOGENOM" id="CLU_026673_11_0_9"/>
<evidence type="ECO:0000256" key="2">
    <source>
        <dbReference type="ARBA" id="ARBA00022833"/>
    </source>
</evidence>
<reference evidence="7 8" key="1">
    <citation type="submission" date="2015-01" db="EMBL/GenBank/DDBJ databases">
        <title>Comparative genomics of the lactic acid bacteria isolated from the honey bee gut.</title>
        <authorList>
            <person name="Ellegaard K.M."/>
            <person name="Tamarit D."/>
            <person name="Javelind E."/>
            <person name="Olofsson T."/>
            <person name="Andersson S.G."/>
            <person name="Vasquez A."/>
        </authorList>
    </citation>
    <scope>NUCLEOTIDE SEQUENCE [LARGE SCALE GENOMIC DNA]</scope>
    <source>
        <strain evidence="7 8">Bin4</strain>
    </source>
</reference>
<evidence type="ECO:0000256" key="1">
    <source>
        <dbReference type="ARBA" id="ARBA00022723"/>
    </source>
</evidence>
<dbReference type="SUPFAM" id="SSF50129">
    <property type="entry name" value="GroES-like"/>
    <property type="match status" value="1"/>
</dbReference>